<proteinExistence type="predicted"/>
<dbReference type="OrthoDB" id="1303719at2759"/>
<name>A0A9J5ZEN6_SOLCO</name>
<comment type="caution">
    <text evidence="1">The sequence shown here is derived from an EMBL/GenBank/DDBJ whole genome shotgun (WGS) entry which is preliminary data.</text>
</comment>
<protein>
    <submittedName>
        <fullName evidence="1">Uncharacterized protein</fullName>
    </submittedName>
</protein>
<feature type="non-terminal residue" evidence="1">
    <location>
        <position position="88"/>
    </location>
</feature>
<sequence length="88" mass="10119">MTCNEKKLINMSKYKGGRVMVTANNSKMPITHIGKMIFVPHHNSRQVELQNVYHVLGLPLLEIRGDTIYARCQYGKAHQLPYGESKYQ</sequence>
<organism evidence="1 2">
    <name type="scientific">Solanum commersonii</name>
    <name type="common">Commerson's wild potato</name>
    <name type="synonym">Commerson's nightshade</name>
    <dbReference type="NCBI Taxonomy" id="4109"/>
    <lineage>
        <taxon>Eukaryota</taxon>
        <taxon>Viridiplantae</taxon>
        <taxon>Streptophyta</taxon>
        <taxon>Embryophyta</taxon>
        <taxon>Tracheophyta</taxon>
        <taxon>Spermatophyta</taxon>
        <taxon>Magnoliopsida</taxon>
        <taxon>eudicotyledons</taxon>
        <taxon>Gunneridae</taxon>
        <taxon>Pentapetalae</taxon>
        <taxon>asterids</taxon>
        <taxon>lamiids</taxon>
        <taxon>Solanales</taxon>
        <taxon>Solanaceae</taxon>
        <taxon>Solanoideae</taxon>
        <taxon>Solaneae</taxon>
        <taxon>Solanum</taxon>
    </lineage>
</organism>
<evidence type="ECO:0000313" key="1">
    <source>
        <dbReference type="EMBL" id="KAG5609996.1"/>
    </source>
</evidence>
<dbReference type="Proteomes" id="UP000824120">
    <property type="component" value="Chromosome 4"/>
</dbReference>
<dbReference type="AlphaFoldDB" id="A0A9J5ZEN6"/>
<accession>A0A9J5ZEN6</accession>
<gene>
    <name evidence="1" type="ORF">H5410_021277</name>
</gene>
<keyword evidence="2" id="KW-1185">Reference proteome</keyword>
<dbReference type="EMBL" id="JACXVP010000004">
    <property type="protein sequence ID" value="KAG5609996.1"/>
    <property type="molecule type" value="Genomic_DNA"/>
</dbReference>
<evidence type="ECO:0000313" key="2">
    <source>
        <dbReference type="Proteomes" id="UP000824120"/>
    </source>
</evidence>
<reference evidence="1 2" key="1">
    <citation type="submission" date="2020-09" db="EMBL/GenBank/DDBJ databases">
        <title>De no assembly of potato wild relative species, Solanum commersonii.</title>
        <authorList>
            <person name="Cho K."/>
        </authorList>
    </citation>
    <scope>NUCLEOTIDE SEQUENCE [LARGE SCALE GENOMIC DNA]</scope>
    <source>
        <strain evidence="1">LZ3.2</strain>
        <tissue evidence="1">Leaf</tissue>
    </source>
</reference>